<dbReference type="STRING" id="1121301.SAMN02745912_01785"/>
<organism evidence="4 5">
    <name type="scientific">Paramaledivibacter caminithermalis (strain DSM 15212 / CIP 107654 / DViRD3)</name>
    <name type="common">Clostridium caminithermale</name>
    <dbReference type="NCBI Taxonomy" id="1121301"/>
    <lineage>
        <taxon>Bacteria</taxon>
        <taxon>Bacillati</taxon>
        <taxon>Bacillota</taxon>
        <taxon>Clostridia</taxon>
        <taxon>Peptostreptococcales</taxon>
        <taxon>Caminicellaceae</taxon>
        <taxon>Paramaledivibacter</taxon>
    </lineage>
</organism>
<dbReference type="Proteomes" id="UP000184465">
    <property type="component" value="Unassembled WGS sequence"/>
</dbReference>
<evidence type="ECO:0000313" key="5">
    <source>
        <dbReference type="Proteomes" id="UP000184465"/>
    </source>
</evidence>
<accession>A0A1M6NNL2</accession>
<keyword evidence="1" id="KW-0285">Flavoprotein</keyword>
<evidence type="ECO:0000256" key="1">
    <source>
        <dbReference type="ARBA" id="ARBA00022630"/>
    </source>
</evidence>
<keyword evidence="2" id="KW-0288">FMN</keyword>
<dbReference type="RefSeq" id="WP_073149060.1">
    <property type="nucleotide sequence ID" value="NZ_FRAG01000018.1"/>
</dbReference>
<dbReference type="Gene3D" id="3.40.50.360">
    <property type="match status" value="1"/>
</dbReference>
<dbReference type="InterPro" id="IPR029039">
    <property type="entry name" value="Flavoprotein-like_sf"/>
</dbReference>
<evidence type="ECO:0000313" key="4">
    <source>
        <dbReference type="EMBL" id="SHJ97152.1"/>
    </source>
</evidence>
<dbReference type="Pfam" id="PF03358">
    <property type="entry name" value="FMN_red"/>
    <property type="match status" value="1"/>
</dbReference>
<dbReference type="GO" id="GO:0016491">
    <property type="term" value="F:oxidoreductase activity"/>
    <property type="evidence" value="ECO:0007669"/>
    <property type="project" value="InterPro"/>
</dbReference>
<evidence type="ECO:0000256" key="2">
    <source>
        <dbReference type="ARBA" id="ARBA00022643"/>
    </source>
</evidence>
<evidence type="ECO:0000259" key="3">
    <source>
        <dbReference type="Pfam" id="PF03358"/>
    </source>
</evidence>
<dbReference type="PANTHER" id="PTHR43278">
    <property type="entry name" value="NAD(P)H-DEPENDENT FMN-CONTAINING OXIDOREDUCTASE YWQN-RELATED"/>
    <property type="match status" value="1"/>
</dbReference>
<dbReference type="PANTHER" id="PTHR43278:SF2">
    <property type="entry name" value="IRON-SULFUR FLAVOPROTEIN"/>
    <property type="match status" value="1"/>
</dbReference>
<reference evidence="4 5" key="1">
    <citation type="submission" date="2016-11" db="EMBL/GenBank/DDBJ databases">
        <authorList>
            <person name="Jaros S."/>
            <person name="Januszkiewicz K."/>
            <person name="Wedrychowicz H."/>
        </authorList>
    </citation>
    <scope>NUCLEOTIDE SEQUENCE [LARGE SCALE GENOMIC DNA]</scope>
    <source>
        <strain evidence="4 5">DSM 15212</strain>
    </source>
</reference>
<feature type="domain" description="NADPH-dependent FMN reductase-like" evidence="3">
    <location>
        <begin position="163"/>
        <end position="316"/>
    </location>
</feature>
<gene>
    <name evidence="4" type="ORF">SAMN02745912_01785</name>
</gene>
<dbReference type="AlphaFoldDB" id="A0A1M6NNL2"/>
<dbReference type="EMBL" id="FRAG01000018">
    <property type="protein sequence ID" value="SHJ97152.1"/>
    <property type="molecule type" value="Genomic_DNA"/>
</dbReference>
<proteinExistence type="predicted"/>
<dbReference type="OrthoDB" id="1705236at2"/>
<protein>
    <submittedName>
        <fullName evidence="4">NADPH-dependent FMN reductase</fullName>
    </submittedName>
</protein>
<sequence>MKKLFLIMPGEISDRLSKMVKAATEGINTYIIDDDINMPDLRNKKIVFAVELDNLGYNIPVFQILSKLSKRGRDALYGSNAVLIIHSSNELYTKSTAQDIIFKANQMGCRFPGHPLIEAIKDLKNFRTWQKCLNLSLDEISLELCRKLGMNLIDDIPRLINRPRIVALHASSHVTSNTLMLWNMTKEHLKNCDIEEYHVENGTIVDCKGCSYTTCMHYSKQNSCFYGGMITKEILPAIERADAVIWICPNYNDAISAKLMAIINRMTVLYRRIKLNRKTLFGVIVSGNSGSDSVAKQLIGALNINKGFRLPPYFAIMAIANDPGEIMKVEGINEKAKEFANIIMSETKA</sequence>
<dbReference type="SUPFAM" id="SSF52218">
    <property type="entry name" value="Flavoproteins"/>
    <property type="match status" value="1"/>
</dbReference>
<keyword evidence="5" id="KW-1185">Reference proteome</keyword>
<dbReference type="InterPro" id="IPR051796">
    <property type="entry name" value="ISF_SsuE-like"/>
</dbReference>
<dbReference type="InterPro" id="IPR005025">
    <property type="entry name" value="FMN_Rdtase-like_dom"/>
</dbReference>
<name>A0A1M6NNL2_PARC5</name>